<dbReference type="PROSITE" id="PS51176">
    <property type="entry name" value="PDH_ADH"/>
    <property type="match status" value="1"/>
</dbReference>
<keyword evidence="2" id="KW-0560">Oxidoreductase</keyword>
<dbReference type="InterPro" id="IPR046826">
    <property type="entry name" value="PDH_N"/>
</dbReference>
<organism evidence="5 6">
    <name type="scientific">Plantactinospora siamensis</name>
    <dbReference type="NCBI Taxonomy" id="555372"/>
    <lineage>
        <taxon>Bacteria</taxon>
        <taxon>Bacillati</taxon>
        <taxon>Actinomycetota</taxon>
        <taxon>Actinomycetes</taxon>
        <taxon>Micromonosporales</taxon>
        <taxon>Micromonosporaceae</taxon>
        <taxon>Plantactinospora</taxon>
    </lineage>
</organism>
<reference evidence="5 6" key="1">
    <citation type="submission" date="2024-09" db="EMBL/GenBank/DDBJ databases">
        <authorList>
            <person name="Sun Q."/>
            <person name="Mori K."/>
        </authorList>
    </citation>
    <scope>NUCLEOTIDE SEQUENCE [LARGE SCALE GENOMIC DNA]</scope>
    <source>
        <strain evidence="5 6">TBRC 2205</strain>
    </source>
</reference>
<feature type="compositionally biased region" description="Basic and acidic residues" evidence="3">
    <location>
        <begin position="359"/>
        <end position="375"/>
    </location>
</feature>
<dbReference type="PANTHER" id="PTHR21363">
    <property type="entry name" value="PREPHENATE DEHYDROGENASE"/>
    <property type="match status" value="1"/>
</dbReference>
<feature type="compositionally biased region" description="Low complexity" evidence="3">
    <location>
        <begin position="287"/>
        <end position="304"/>
    </location>
</feature>
<evidence type="ECO:0000313" key="6">
    <source>
        <dbReference type="Proteomes" id="UP001589894"/>
    </source>
</evidence>
<dbReference type="InterPro" id="IPR003099">
    <property type="entry name" value="Prephen_DH"/>
</dbReference>
<feature type="domain" description="Prephenate/arogenate dehydrogenase" evidence="4">
    <location>
        <begin position="4"/>
        <end position="287"/>
    </location>
</feature>
<evidence type="ECO:0000313" key="5">
    <source>
        <dbReference type="EMBL" id="MFC0565331.1"/>
    </source>
</evidence>
<gene>
    <name evidence="5" type="ORF">ACFFHU_14450</name>
</gene>
<feature type="region of interest" description="Disordered" evidence="3">
    <location>
        <begin position="284"/>
        <end position="304"/>
    </location>
</feature>
<dbReference type="Pfam" id="PF20463">
    <property type="entry name" value="PDH_C"/>
    <property type="match status" value="1"/>
</dbReference>
<dbReference type="EMBL" id="JBHLUE010000011">
    <property type="protein sequence ID" value="MFC0565331.1"/>
    <property type="molecule type" value="Genomic_DNA"/>
</dbReference>
<dbReference type="InterPro" id="IPR050812">
    <property type="entry name" value="Preph/Arog_dehydrog"/>
</dbReference>
<dbReference type="InterPro" id="IPR008927">
    <property type="entry name" value="6-PGluconate_DH-like_C_sf"/>
</dbReference>
<dbReference type="Gene3D" id="1.10.3660.10">
    <property type="entry name" value="6-phosphogluconate dehydrogenase C-terminal like domain"/>
    <property type="match status" value="1"/>
</dbReference>
<name>A0ABV6NX37_9ACTN</name>
<feature type="compositionally biased region" description="Low complexity" evidence="3">
    <location>
        <begin position="376"/>
        <end position="397"/>
    </location>
</feature>
<dbReference type="SUPFAM" id="SSF48179">
    <property type="entry name" value="6-phosphogluconate dehydrogenase C-terminal domain-like"/>
    <property type="match status" value="1"/>
</dbReference>
<evidence type="ECO:0000259" key="4">
    <source>
        <dbReference type="PROSITE" id="PS51176"/>
    </source>
</evidence>
<sequence length="397" mass="40964">MDAVRAAVVGTGLIGGSVLLRLVEAGVPVRGWDPDPDTRRYGRERGVDFPDDLARTVRDAGVVFLAGPLVTLPATVAEVAAAAPVDCVLTDVGSTKSAVAVAARRHGLTGRFVPGHPMAGTERAGLAAARPELLRGATWVLCPDQPADLGPFRRLARLLMDVFAARVTPMSPEAHDEAAALASHVPHVLARALAGAAGRSPVRDSVRALAAGSFRDGTRVAGTPSRRTADMLLGNRAAVLEQLTAVRAYLDELAAAVEADDAPVLTRLLAEARALRVALPAPPDRPALPARPGRPALTDVTGPDAAPEDVAAVAERLSFSAPDGAEELAWLLGLGASGGWLTGCEPGLGTVTWTARRLRPPDRSPVDRSPVDPVRDAGSPPSPGGPARAAEPGQKVT</sequence>
<evidence type="ECO:0000256" key="3">
    <source>
        <dbReference type="SAM" id="MobiDB-lite"/>
    </source>
</evidence>
<accession>A0ABV6NX37</accession>
<dbReference type="Pfam" id="PF02153">
    <property type="entry name" value="PDH_N"/>
    <property type="match status" value="1"/>
</dbReference>
<dbReference type="Proteomes" id="UP001589894">
    <property type="component" value="Unassembled WGS sequence"/>
</dbReference>
<proteinExistence type="inferred from homology"/>
<dbReference type="InterPro" id="IPR036291">
    <property type="entry name" value="NAD(P)-bd_dom_sf"/>
</dbReference>
<keyword evidence="6" id="KW-1185">Reference proteome</keyword>
<feature type="region of interest" description="Disordered" evidence="3">
    <location>
        <begin position="355"/>
        <end position="397"/>
    </location>
</feature>
<protein>
    <submittedName>
        <fullName evidence="5">Prephenate dehydrogenase</fullName>
    </submittedName>
</protein>
<evidence type="ECO:0000256" key="1">
    <source>
        <dbReference type="ARBA" id="ARBA00007964"/>
    </source>
</evidence>
<dbReference type="InterPro" id="IPR046825">
    <property type="entry name" value="PDH_C"/>
</dbReference>
<dbReference type="RefSeq" id="WP_377339053.1">
    <property type="nucleotide sequence ID" value="NZ_JBHLUE010000011.1"/>
</dbReference>
<dbReference type="PANTHER" id="PTHR21363:SF0">
    <property type="entry name" value="PREPHENATE DEHYDROGENASE [NADP(+)]"/>
    <property type="match status" value="1"/>
</dbReference>
<dbReference type="Gene3D" id="3.40.50.720">
    <property type="entry name" value="NAD(P)-binding Rossmann-like Domain"/>
    <property type="match status" value="1"/>
</dbReference>
<comment type="similarity">
    <text evidence="1">Belongs to the prephenate/arogenate dehydrogenase family.</text>
</comment>
<dbReference type="SUPFAM" id="SSF51735">
    <property type="entry name" value="NAD(P)-binding Rossmann-fold domains"/>
    <property type="match status" value="1"/>
</dbReference>
<comment type="caution">
    <text evidence="5">The sequence shown here is derived from an EMBL/GenBank/DDBJ whole genome shotgun (WGS) entry which is preliminary data.</text>
</comment>
<evidence type="ECO:0000256" key="2">
    <source>
        <dbReference type="ARBA" id="ARBA00023002"/>
    </source>
</evidence>